<reference evidence="3 4" key="1">
    <citation type="journal article" date="2016" name="Mol. Biol. Evol.">
        <title>Comparative Genomics of Early-Diverging Mushroom-Forming Fungi Provides Insights into the Origins of Lignocellulose Decay Capabilities.</title>
        <authorList>
            <person name="Nagy L.G."/>
            <person name="Riley R."/>
            <person name="Tritt A."/>
            <person name="Adam C."/>
            <person name="Daum C."/>
            <person name="Floudas D."/>
            <person name="Sun H."/>
            <person name="Yadav J.S."/>
            <person name="Pangilinan J."/>
            <person name="Larsson K.H."/>
            <person name="Matsuura K."/>
            <person name="Barry K."/>
            <person name="Labutti K."/>
            <person name="Kuo R."/>
            <person name="Ohm R.A."/>
            <person name="Bhattacharya S.S."/>
            <person name="Shirouzu T."/>
            <person name="Yoshinaga Y."/>
            <person name="Martin F.M."/>
            <person name="Grigoriev I.V."/>
            <person name="Hibbett D.S."/>
        </authorList>
    </citation>
    <scope>NUCLEOTIDE SEQUENCE [LARGE SCALE GENOMIC DNA]</scope>
    <source>
        <strain evidence="3 4">93-53</strain>
    </source>
</reference>
<name>A0A165F9V5_9APHY</name>
<dbReference type="EMBL" id="KV427614">
    <property type="protein sequence ID" value="KZT08651.1"/>
    <property type="molecule type" value="Genomic_DNA"/>
</dbReference>
<evidence type="ECO:0000256" key="1">
    <source>
        <dbReference type="SAM" id="MobiDB-lite"/>
    </source>
</evidence>
<dbReference type="PROSITE" id="PS50010">
    <property type="entry name" value="DH_2"/>
    <property type="match status" value="1"/>
</dbReference>
<feature type="compositionally biased region" description="Low complexity" evidence="1">
    <location>
        <begin position="261"/>
        <end position="272"/>
    </location>
</feature>
<feature type="region of interest" description="Disordered" evidence="1">
    <location>
        <begin position="552"/>
        <end position="582"/>
    </location>
</feature>
<protein>
    <recommendedName>
        <fullName evidence="2">DH domain-containing protein</fullName>
    </recommendedName>
</protein>
<feature type="domain" description="DH" evidence="2">
    <location>
        <begin position="982"/>
        <end position="1040"/>
    </location>
</feature>
<dbReference type="AlphaFoldDB" id="A0A165F9V5"/>
<feature type="region of interest" description="Disordered" evidence="1">
    <location>
        <begin position="676"/>
        <end position="701"/>
    </location>
</feature>
<dbReference type="GO" id="GO:0005737">
    <property type="term" value="C:cytoplasm"/>
    <property type="evidence" value="ECO:0007669"/>
    <property type="project" value="TreeGrafter"/>
</dbReference>
<dbReference type="InterPro" id="IPR051092">
    <property type="entry name" value="FYVE_RhoGEF_PH"/>
</dbReference>
<evidence type="ECO:0000313" key="3">
    <source>
        <dbReference type="EMBL" id="KZT08651.1"/>
    </source>
</evidence>
<feature type="compositionally biased region" description="Basic residues" evidence="1">
    <location>
        <begin position="246"/>
        <end position="256"/>
    </location>
</feature>
<dbReference type="Proteomes" id="UP000076871">
    <property type="component" value="Unassembled WGS sequence"/>
</dbReference>
<accession>A0A165F9V5</accession>
<evidence type="ECO:0000259" key="2">
    <source>
        <dbReference type="PROSITE" id="PS50010"/>
    </source>
</evidence>
<dbReference type="Gene3D" id="1.20.900.10">
    <property type="entry name" value="Dbl homology (DH) domain"/>
    <property type="match status" value="1"/>
</dbReference>
<dbReference type="InterPro" id="IPR000219">
    <property type="entry name" value="DH_dom"/>
</dbReference>
<gene>
    <name evidence="3" type="ORF">LAESUDRAFT_47174</name>
</gene>
<dbReference type="PANTHER" id="PTHR12673">
    <property type="entry name" value="FACIOGENITAL DYSPLASIA PROTEIN"/>
    <property type="match status" value="1"/>
</dbReference>
<feature type="region of interest" description="Disordered" evidence="1">
    <location>
        <begin position="237"/>
        <end position="273"/>
    </location>
</feature>
<dbReference type="Pfam" id="PF00621">
    <property type="entry name" value="RhoGEF"/>
    <property type="match status" value="1"/>
</dbReference>
<organism evidence="3 4">
    <name type="scientific">Laetiporus sulphureus 93-53</name>
    <dbReference type="NCBI Taxonomy" id="1314785"/>
    <lineage>
        <taxon>Eukaryota</taxon>
        <taxon>Fungi</taxon>
        <taxon>Dikarya</taxon>
        <taxon>Basidiomycota</taxon>
        <taxon>Agaricomycotina</taxon>
        <taxon>Agaricomycetes</taxon>
        <taxon>Polyporales</taxon>
        <taxon>Laetiporus</taxon>
    </lineage>
</organism>
<feature type="compositionally biased region" description="Low complexity" evidence="1">
    <location>
        <begin position="340"/>
        <end position="364"/>
    </location>
</feature>
<evidence type="ECO:0000313" key="4">
    <source>
        <dbReference type="Proteomes" id="UP000076871"/>
    </source>
</evidence>
<feature type="region of interest" description="Disordered" evidence="1">
    <location>
        <begin position="594"/>
        <end position="620"/>
    </location>
</feature>
<dbReference type="GO" id="GO:0005085">
    <property type="term" value="F:guanyl-nucleotide exchange factor activity"/>
    <property type="evidence" value="ECO:0007669"/>
    <property type="project" value="InterPro"/>
</dbReference>
<feature type="region of interest" description="Disordered" evidence="1">
    <location>
        <begin position="849"/>
        <end position="882"/>
    </location>
</feature>
<dbReference type="RefSeq" id="XP_040766391.1">
    <property type="nucleotide sequence ID" value="XM_040902598.1"/>
</dbReference>
<feature type="region of interest" description="Disordered" evidence="1">
    <location>
        <begin position="958"/>
        <end position="984"/>
    </location>
</feature>
<dbReference type="SUPFAM" id="SSF48065">
    <property type="entry name" value="DBL homology domain (DH-domain)"/>
    <property type="match status" value="1"/>
</dbReference>
<dbReference type="STRING" id="1314785.A0A165F9V5"/>
<dbReference type="InterPro" id="IPR035899">
    <property type="entry name" value="DBL_dom_sf"/>
</dbReference>
<keyword evidence="4" id="KW-1185">Reference proteome</keyword>
<proteinExistence type="predicted"/>
<dbReference type="InParanoid" id="A0A165F9V5"/>
<dbReference type="GeneID" id="63819629"/>
<feature type="compositionally biased region" description="Basic and acidic residues" evidence="1">
    <location>
        <begin position="384"/>
        <end position="397"/>
    </location>
</feature>
<sequence>MASVLTQAPLPGPLHEIRLCRSLQKTVAPSSTTPTTAITLHAQVEQKAHIAGTTHLGFADAPEQRVPDQVFPATSAASSARFHHDHFCETLPSSFSDMGHYSLDAHTASHSFRNADDAFSSQEPPSKQTKYDDLADAMMREPPASKTVSIVAPSDLSHDHHHEDGYPTLNYAVSEPGHSSIYSASYGYTFSGRGPLLHTYTTQSLSGYPDSPHGCHTSIPSHRNSYPLDSMHLLSTPASFSSPSHVGRRKLRKPIQHRPMASASAPSPSSSSFHQSARLWRTLSFRTLSGTDGNPRSRKSSGLFSRAPHTISESGHGYPKRENATQSALKSHDSGGGGSRSSQSQSSATSHSSSPSSSLSSNHSTPATTPDHASPSISPFEDPLPERVVEAAEEKQEPPILPPQLSRRSGQSPARKLKKRRPPPSTSSSPQTHSLWRLRTQIQGHSSRTDDYGFLLPIDPAVPFGLAIQPKDLARSSRPSLRHAKRKSSTTALAQLAWTGLSSSELAALTSRLNIRQHSPERSARLARYEIEFQPGVFDSFGESLYASGGNPKSTHINDLGESKVDTADEAPGGNGSSLGNAVSYTLSTMRRKVGNSTRENAHAHTATASSPPPSNSHVDVKTHVTQSHYTGQHRSSRHYANLLESDPMAMRRWTLAMADVPDEILVQELDKLRKETANRRSRSGKMRTPTASSNGHSDYAHGEQSFFTGSEEWKVGGPHFQVGPESDSEDEEDDTIEEMDIEDDEEEWRAARRALLCCRELVRTERNYQARLRQLLNEQSSHPLFSLLLSYVPALIQASEALLVRLADDPSAWGVSTAFIGCEEELEAALVAWCGIVGEFFAESDEKDKRGRKISRKGPGALPMTAARSASQSGGALSKPKMAEHRRMSLIGYGEAPGSSGMFTAALGTGLAYGLSPTSQTTQLGKHGSTTSVKETSHSAAGTLTRTLSMWKRKSVPSSLSNLPTSVGLPSSPTGMSPTTEEKKLTVRDLAIQPTQRVMRYVLQYKDLLQHTPATSPSRGLVERALESALRIASKCDRAQGNSTFLRRP</sequence>
<dbReference type="OrthoDB" id="660555at2759"/>
<feature type="region of interest" description="Disordered" evidence="1">
    <location>
        <begin position="287"/>
        <end position="436"/>
    </location>
</feature>
<feature type="compositionally biased region" description="Polar residues" evidence="1">
    <location>
        <begin position="958"/>
        <end position="980"/>
    </location>
</feature>
<dbReference type="PANTHER" id="PTHR12673:SF159">
    <property type="entry name" value="LD03170P"/>
    <property type="match status" value="1"/>
</dbReference>